<dbReference type="KEGG" id="tab:CIG75_17445"/>
<proteinExistence type="predicted"/>
<protein>
    <recommendedName>
        <fullName evidence="3">DUF3139 domain-containing protein</fullName>
    </recommendedName>
</protein>
<keyword evidence="2" id="KW-1185">Reference proteome</keyword>
<dbReference type="Proteomes" id="UP000214688">
    <property type="component" value="Chromosome"/>
</dbReference>
<accession>A0A223D4S2</accession>
<organism evidence="1 2">
    <name type="scientific">Tumebacillus algifaecis</name>
    <dbReference type="NCBI Taxonomy" id="1214604"/>
    <lineage>
        <taxon>Bacteria</taxon>
        <taxon>Bacillati</taxon>
        <taxon>Bacillota</taxon>
        <taxon>Bacilli</taxon>
        <taxon>Bacillales</taxon>
        <taxon>Alicyclobacillaceae</taxon>
        <taxon>Tumebacillus</taxon>
    </lineage>
</organism>
<dbReference type="OrthoDB" id="2933035at2"/>
<dbReference type="AlphaFoldDB" id="A0A223D4S2"/>
<evidence type="ECO:0000313" key="1">
    <source>
        <dbReference type="EMBL" id="ASS76571.1"/>
    </source>
</evidence>
<reference evidence="1 2" key="1">
    <citation type="journal article" date="2015" name="Int. J. Syst. Evol. Microbiol.">
        <title>Tumebacillus algifaecis sp. nov., isolated from decomposing algal scum.</title>
        <authorList>
            <person name="Wu Y.F."/>
            <person name="Zhang B."/>
            <person name="Xing P."/>
            <person name="Wu Q.L."/>
            <person name="Liu S.J."/>
        </authorList>
    </citation>
    <scope>NUCLEOTIDE SEQUENCE [LARGE SCALE GENOMIC DNA]</scope>
    <source>
        <strain evidence="1 2">THMBR28</strain>
    </source>
</reference>
<gene>
    <name evidence="1" type="ORF">CIG75_17445</name>
</gene>
<name>A0A223D4S2_9BACL</name>
<dbReference type="RefSeq" id="WP_094237804.1">
    <property type="nucleotide sequence ID" value="NZ_CP022657.1"/>
</dbReference>
<evidence type="ECO:0000313" key="2">
    <source>
        <dbReference type="Proteomes" id="UP000214688"/>
    </source>
</evidence>
<dbReference type="EMBL" id="CP022657">
    <property type="protein sequence ID" value="ASS76571.1"/>
    <property type="molecule type" value="Genomic_DNA"/>
</dbReference>
<evidence type="ECO:0008006" key="3">
    <source>
        <dbReference type="Google" id="ProtNLM"/>
    </source>
</evidence>
<sequence>MKNKMIWTNVIWAVVLLVVLGFEAGSWLKQWNAKHILDDPLLQQQLGGVQIEQVENVEYLGKGGYRLQAGAKEMIAVQTYTSVMNYRWDVYE</sequence>